<dbReference type="AlphaFoldDB" id="A0A175W1I0"/>
<dbReference type="InterPro" id="IPR013950">
    <property type="entry name" value="Mis14/Nsl1"/>
</dbReference>
<dbReference type="PANTHER" id="PTHR31749">
    <property type="entry name" value="KINETOCHORE-ASSOCIATED PROTEIN NSL1 HOMOLOG"/>
    <property type="match status" value="1"/>
</dbReference>
<evidence type="ECO:0000313" key="3">
    <source>
        <dbReference type="Proteomes" id="UP000078237"/>
    </source>
</evidence>
<comment type="caution">
    <text evidence="2">The sequence shown here is derived from an EMBL/GenBank/DDBJ whole genome shotgun (WGS) entry which is preliminary data.</text>
</comment>
<keyword evidence="3" id="KW-1185">Reference proteome</keyword>
<sequence length="271" mass="30258">MDSAVHRPIELQSPEDFIYLIDNVRRAAADSINAAFPPVDNDVVDAQEDELRNRIEQLVNDVRTAPCPLLPALPFSGLSTNPARHRLYTVHTQNLHTRRPEPHHQRPPRRRPLPLPLLALGPPPPRQNQQQQAQEQPKVQIEYEPFDSRKRDRIEELVSQEEDLLRSIAQLKRRVPRATAARWAEAAGEGLAADEAALGAARARVEEEGEASGRKALEGMGELDRQDAVEGRFRDAVETLGRLKRDMPAAVAKMERARVAAGYVVGSTTGR</sequence>
<name>A0A175W1I0_9PEZI</name>
<dbReference type="GO" id="GO:0000444">
    <property type="term" value="C:MIS12/MIND type complex"/>
    <property type="evidence" value="ECO:0007669"/>
    <property type="project" value="TreeGrafter"/>
</dbReference>
<gene>
    <name evidence="2" type="ORF">MMYC01_205742</name>
</gene>
<evidence type="ECO:0008006" key="4">
    <source>
        <dbReference type="Google" id="ProtNLM"/>
    </source>
</evidence>
<organism evidence="2 3">
    <name type="scientific">Madurella mycetomatis</name>
    <dbReference type="NCBI Taxonomy" id="100816"/>
    <lineage>
        <taxon>Eukaryota</taxon>
        <taxon>Fungi</taxon>
        <taxon>Dikarya</taxon>
        <taxon>Ascomycota</taxon>
        <taxon>Pezizomycotina</taxon>
        <taxon>Sordariomycetes</taxon>
        <taxon>Sordariomycetidae</taxon>
        <taxon>Sordariales</taxon>
        <taxon>Sordariales incertae sedis</taxon>
        <taxon>Madurella</taxon>
    </lineage>
</organism>
<dbReference type="STRING" id="100816.A0A175W1I0"/>
<reference evidence="2 3" key="1">
    <citation type="journal article" date="2016" name="Genome Announc.">
        <title>Genome Sequence of Madurella mycetomatis mm55, Isolated from a Human Mycetoma Case in Sudan.</title>
        <authorList>
            <person name="Smit S."/>
            <person name="Derks M.F."/>
            <person name="Bervoets S."/>
            <person name="Fahal A."/>
            <person name="van Leeuwen W."/>
            <person name="van Belkum A."/>
            <person name="van de Sande W.W."/>
        </authorList>
    </citation>
    <scope>NUCLEOTIDE SEQUENCE [LARGE SCALE GENOMIC DNA]</scope>
    <source>
        <strain evidence="3">mm55</strain>
    </source>
</reference>
<evidence type="ECO:0000256" key="1">
    <source>
        <dbReference type="SAM" id="MobiDB-lite"/>
    </source>
</evidence>
<dbReference type="PANTHER" id="PTHR31749:SF3">
    <property type="entry name" value="KINETOCHORE-ASSOCIATED PROTEIN NSL1 HOMOLOG"/>
    <property type="match status" value="1"/>
</dbReference>
<dbReference type="GO" id="GO:0000070">
    <property type="term" value="P:mitotic sister chromatid segregation"/>
    <property type="evidence" value="ECO:0007669"/>
    <property type="project" value="InterPro"/>
</dbReference>
<evidence type="ECO:0000313" key="2">
    <source>
        <dbReference type="EMBL" id="KXX77291.1"/>
    </source>
</evidence>
<dbReference type="Proteomes" id="UP000078237">
    <property type="component" value="Unassembled WGS sequence"/>
</dbReference>
<accession>A0A175W1I0</accession>
<proteinExistence type="predicted"/>
<feature type="region of interest" description="Disordered" evidence="1">
    <location>
        <begin position="207"/>
        <end position="228"/>
    </location>
</feature>
<dbReference type="Pfam" id="PF08641">
    <property type="entry name" value="Mis14"/>
    <property type="match status" value="1"/>
</dbReference>
<feature type="compositionally biased region" description="Low complexity" evidence="1">
    <location>
        <begin position="127"/>
        <end position="140"/>
    </location>
</feature>
<dbReference type="OrthoDB" id="2135762at2759"/>
<dbReference type="EMBL" id="LCTW02000168">
    <property type="protein sequence ID" value="KXX77291.1"/>
    <property type="molecule type" value="Genomic_DNA"/>
</dbReference>
<dbReference type="VEuPathDB" id="FungiDB:MMYC01_205742"/>
<feature type="region of interest" description="Disordered" evidence="1">
    <location>
        <begin position="91"/>
        <end position="146"/>
    </location>
</feature>
<protein>
    <recommendedName>
        <fullName evidence="4">Kinetochore protein mis14</fullName>
    </recommendedName>
</protein>